<dbReference type="PANTHER" id="PTHR23502">
    <property type="entry name" value="MAJOR FACILITATOR SUPERFAMILY"/>
    <property type="match status" value="1"/>
</dbReference>
<evidence type="ECO:0000256" key="6">
    <source>
        <dbReference type="SAM" id="Phobius"/>
    </source>
</evidence>
<feature type="transmembrane region" description="Helical" evidence="6">
    <location>
        <begin position="374"/>
        <end position="393"/>
    </location>
</feature>
<feature type="region of interest" description="Disordered" evidence="5">
    <location>
        <begin position="1"/>
        <end position="44"/>
    </location>
</feature>
<name>A0ABP1DRU5_9APHY</name>
<feature type="transmembrane region" description="Helical" evidence="6">
    <location>
        <begin position="312"/>
        <end position="331"/>
    </location>
</feature>
<feature type="transmembrane region" description="Helical" evidence="6">
    <location>
        <begin position="229"/>
        <end position="251"/>
    </location>
</feature>
<dbReference type="PANTHER" id="PTHR23502:SF60">
    <property type="entry name" value="MAJOR FACILITATOR SUPERFAMILY (MFS) PROFILE DOMAIN-CONTAINING PROTEIN-RELATED"/>
    <property type="match status" value="1"/>
</dbReference>
<feature type="transmembrane region" description="Helical" evidence="6">
    <location>
        <begin position="168"/>
        <end position="190"/>
    </location>
</feature>
<evidence type="ECO:0000259" key="7">
    <source>
        <dbReference type="PROSITE" id="PS50850"/>
    </source>
</evidence>
<feature type="transmembrane region" description="Helical" evidence="6">
    <location>
        <begin position="399"/>
        <end position="419"/>
    </location>
</feature>
<keyword evidence="3 6" id="KW-1133">Transmembrane helix</keyword>
<dbReference type="InterPro" id="IPR020846">
    <property type="entry name" value="MFS_dom"/>
</dbReference>
<keyword evidence="4 6" id="KW-0472">Membrane</keyword>
<dbReference type="InterPro" id="IPR011701">
    <property type="entry name" value="MFS"/>
</dbReference>
<gene>
    <name evidence="8" type="ORF">GFSPODELE1_LOCUS7881</name>
</gene>
<sequence length="504" mass="55256">MERDASRSTLHGDDTTDIPLQERSEKDPNSKAKSDDIVRTSEEPAGQDVDVLVVDWEGPNDPQNPKNWTYKKKWAATAIVSAFTFITPVSSSMVAPASGQVTEEFGIHSTVTEALTISVFVLAYAFGPLFLGPLSEIYGRSRVLQLSNLWYLAWNLGCGFAQNTGQLIAFRFLAGLGGSAPLSIGGGVLGDCWKTEERGQAIALYSLAPLLGPVVGPIAGAWIGEKSTWRWVFWSTTIVDAAIQGLGLIFLKETYAPVLLERKAVQIRKSMDPEKTDVREVRTVYDGADRHWRHIVAKALVRPFALFAREPIIQLLGLYMAFIYGLLYLFLTSIPGIFQVGLTGASQLNARFMDRIYIHLSKRSGGKGRPEYRLPAMLPGTILLPIGLFISGWTARADIHWIATDIGIALVGAGMILNFQSIQTYVIDAFTLHAASALAAVAFFRSLCGFGFPLFAPSMYNTLGYGKGNTILAVVSIVIGCPAPWIFWKYGERIRNSSKYARTS</sequence>
<evidence type="ECO:0000256" key="1">
    <source>
        <dbReference type="ARBA" id="ARBA00004141"/>
    </source>
</evidence>
<comment type="subcellular location">
    <subcellularLocation>
        <location evidence="1">Membrane</location>
        <topology evidence="1">Multi-pass membrane protein</topology>
    </subcellularLocation>
</comment>
<reference evidence="9" key="1">
    <citation type="submission" date="2024-04" db="EMBL/GenBank/DDBJ databases">
        <authorList>
            <person name="Shaw F."/>
            <person name="Minotto A."/>
        </authorList>
    </citation>
    <scope>NUCLEOTIDE SEQUENCE [LARGE SCALE GENOMIC DNA]</scope>
</reference>
<feature type="transmembrane region" description="Helical" evidence="6">
    <location>
        <begin position="468"/>
        <end position="488"/>
    </location>
</feature>
<dbReference type="EMBL" id="OZ037949">
    <property type="protein sequence ID" value="CAL1710552.1"/>
    <property type="molecule type" value="Genomic_DNA"/>
</dbReference>
<feature type="transmembrane region" description="Helical" evidence="6">
    <location>
        <begin position="431"/>
        <end position="456"/>
    </location>
</feature>
<organism evidence="8 9">
    <name type="scientific">Somion occarium</name>
    <dbReference type="NCBI Taxonomy" id="3059160"/>
    <lineage>
        <taxon>Eukaryota</taxon>
        <taxon>Fungi</taxon>
        <taxon>Dikarya</taxon>
        <taxon>Basidiomycota</taxon>
        <taxon>Agaricomycotina</taxon>
        <taxon>Agaricomycetes</taxon>
        <taxon>Polyporales</taxon>
        <taxon>Cerrenaceae</taxon>
        <taxon>Somion</taxon>
    </lineage>
</organism>
<evidence type="ECO:0000256" key="2">
    <source>
        <dbReference type="ARBA" id="ARBA00022692"/>
    </source>
</evidence>
<protein>
    <recommendedName>
        <fullName evidence="7">Major facilitator superfamily (MFS) profile domain-containing protein</fullName>
    </recommendedName>
</protein>
<dbReference type="SUPFAM" id="SSF103473">
    <property type="entry name" value="MFS general substrate transporter"/>
    <property type="match status" value="1"/>
</dbReference>
<dbReference type="CDD" id="cd17323">
    <property type="entry name" value="MFS_Tpo1_MDR_like"/>
    <property type="match status" value="1"/>
</dbReference>
<evidence type="ECO:0000256" key="5">
    <source>
        <dbReference type="SAM" id="MobiDB-lite"/>
    </source>
</evidence>
<evidence type="ECO:0000256" key="3">
    <source>
        <dbReference type="ARBA" id="ARBA00022989"/>
    </source>
</evidence>
<accession>A0ABP1DRU5</accession>
<feature type="transmembrane region" description="Helical" evidence="6">
    <location>
        <begin position="74"/>
        <end position="94"/>
    </location>
</feature>
<feature type="domain" description="Major facilitator superfamily (MFS) profile" evidence="7">
    <location>
        <begin position="76"/>
        <end position="492"/>
    </location>
</feature>
<dbReference type="InterPro" id="IPR036259">
    <property type="entry name" value="MFS_trans_sf"/>
</dbReference>
<evidence type="ECO:0000313" key="9">
    <source>
        <dbReference type="Proteomes" id="UP001497453"/>
    </source>
</evidence>
<dbReference type="PROSITE" id="PS50850">
    <property type="entry name" value="MFS"/>
    <property type="match status" value="1"/>
</dbReference>
<dbReference type="Proteomes" id="UP001497453">
    <property type="component" value="Chromosome 6"/>
</dbReference>
<keyword evidence="2 6" id="KW-0812">Transmembrane</keyword>
<feature type="transmembrane region" description="Helical" evidence="6">
    <location>
        <begin position="202"/>
        <end position="223"/>
    </location>
</feature>
<keyword evidence="9" id="KW-1185">Reference proteome</keyword>
<dbReference type="Pfam" id="PF07690">
    <property type="entry name" value="MFS_1"/>
    <property type="match status" value="1"/>
</dbReference>
<proteinExistence type="predicted"/>
<feature type="transmembrane region" description="Helical" evidence="6">
    <location>
        <begin position="114"/>
        <end position="131"/>
    </location>
</feature>
<evidence type="ECO:0000256" key="4">
    <source>
        <dbReference type="ARBA" id="ARBA00023136"/>
    </source>
</evidence>
<evidence type="ECO:0000313" key="8">
    <source>
        <dbReference type="EMBL" id="CAL1710552.1"/>
    </source>
</evidence>
<feature type="compositionally biased region" description="Basic and acidic residues" evidence="5">
    <location>
        <begin position="1"/>
        <end position="42"/>
    </location>
</feature>
<dbReference type="Gene3D" id="1.20.1250.20">
    <property type="entry name" value="MFS general substrate transporter like domains"/>
    <property type="match status" value="1"/>
</dbReference>